<evidence type="ECO:0000259" key="3">
    <source>
        <dbReference type="PROSITE" id="PS50013"/>
    </source>
</evidence>
<comment type="caution">
    <text evidence="4">The sequence shown here is derived from an EMBL/GenBank/DDBJ whole genome shotgun (WGS) entry which is preliminary data.</text>
</comment>
<dbReference type="SMART" id="SM00298">
    <property type="entry name" value="CHROMO"/>
    <property type="match status" value="1"/>
</dbReference>
<dbReference type="InterPro" id="IPR000953">
    <property type="entry name" value="Chromo/chromo_shadow_dom"/>
</dbReference>
<feature type="compositionally biased region" description="Basic residues" evidence="2">
    <location>
        <begin position="134"/>
        <end position="143"/>
    </location>
</feature>
<dbReference type="Pfam" id="PF00385">
    <property type="entry name" value="Chromo"/>
    <property type="match status" value="1"/>
</dbReference>
<evidence type="ECO:0000313" key="4">
    <source>
        <dbReference type="EMBL" id="KAL0192341.1"/>
    </source>
</evidence>
<dbReference type="PANTHER" id="PTHR46148">
    <property type="entry name" value="CHROMO DOMAIN-CONTAINING PROTEIN"/>
    <property type="match status" value="1"/>
</dbReference>
<dbReference type="InterPro" id="IPR023780">
    <property type="entry name" value="Chromo_domain"/>
</dbReference>
<dbReference type="PROSITE" id="PS50013">
    <property type="entry name" value="CHROMO_2"/>
    <property type="match status" value="1"/>
</dbReference>
<dbReference type="AlphaFoldDB" id="A0ABD0R1G4"/>
<feature type="region of interest" description="Disordered" evidence="2">
    <location>
        <begin position="122"/>
        <end position="183"/>
    </location>
</feature>
<protein>
    <recommendedName>
        <fullName evidence="3">Chromo domain-containing protein</fullName>
    </recommendedName>
</protein>
<evidence type="ECO:0000256" key="1">
    <source>
        <dbReference type="ARBA" id="ARBA00004123"/>
    </source>
</evidence>
<dbReference type="EMBL" id="JAMKFB020000005">
    <property type="protein sequence ID" value="KAL0192341.1"/>
    <property type="molecule type" value="Genomic_DNA"/>
</dbReference>
<feature type="compositionally biased region" description="Polar residues" evidence="2">
    <location>
        <begin position="157"/>
        <end position="172"/>
    </location>
</feature>
<feature type="domain" description="Chromo" evidence="3">
    <location>
        <begin position="76"/>
        <end position="134"/>
    </location>
</feature>
<name>A0ABD0R1G4_CIRMR</name>
<dbReference type="PANTHER" id="PTHR46148:SF52">
    <property type="entry name" value="OS04G0603800 PROTEIN"/>
    <property type="match status" value="1"/>
</dbReference>
<dbReference type="SUPFAM" id="SSF54160">
    <property type="entry name" value="Chromo domain-like"/>
    <property type="match status" value="1"/>
</dbReference>
<dbReference type="InterPro" id="IPR016197">
    <property type="entry name" value="Chromo-like_dom_sf"/>
</dbReference>
<dbReference type="Pfam" id="PF24626">
    <property type="entry name" value="SH3_Tf2-1"/>
    <property type="match status" value="1"/>
</dbReference>
<sequence length="222" mass="24604">LPCKKLSPRFIGSFPIFRQVNPVMYELKLPSHYKIHPTFHVSLLKPYYSPVSPVSTEPGPVDDPPLPIVLEDATVYSVKEILSSQRYGGRLEYLVDWKGYSPEEMSWVPRDDILDPNLLAEFHTSHPQDPAPRGRGRPPRRRGVQPSGTGREEGGSVTETPGSSTNQRSQSHTPDRHPPITSTTVIKHTSHTVTLSGLHCGKDSTAMLTCSGPRHLLGQDTI</sequence>
<evidence type="ECO:0000313" key="5">
    <source>
        <dbReference type="Proteomes" id="UP001529510"/>
    </source>
</evidence>
<dbReference type="Proteomes" id="UP001529510">
    <property type="component" value="Unassembled WGS sequence"/>
</dbReference>
<organism evidence="4 5">
    <name type="scientific">Cirrhinus mrigala</name>
    <name type="common">Mrigala</name>
    <dbReference type="NCBI Taxonomy" id="683832"/>
    <lineage>
        <taxon>Eukaryota</taxon>
        <taxon>Metazoa</taxon>
        <taxon>Chordata</taxon>
        <taxon>Craniata</taxon>
        <taxon>Vertebrata</taxon>
        <taxon>Euteleostomi</taxon>
        <taxon>Actinopterygii</taxon>
        <taxon>Neopterygii</taxon>
        <taxon>Teleostei</taxon>
        <taxon>Ostariophysi</taxon>
        <taxon>Cypriniformes</taxon>
        <taxon>Cyprinidae</taxon>
        <taxon>Labeoninae</taxon>
        <taxon>Labeonini</taxon>
        <taxon>Cirrhinus</taxon>
    </lineage>
</organism>
<reference evidence="4 5" key="1">
    <citation type="submission" date="2024-05" db="EMBL/GenBank/DDBJ databases">
        <title>Genome sequencing and assembly of Indian major carp, Cirrhinus mrigala (Hamilton, 1822).</title>
        <authorList>
            <person name="Mohindra V."/>
            <person name="Chowdhury L.M."/>
            <person name="Lal K."/>
            <person name="Jena J.K."/>
        </authorList>
    </citation>
    <scope>NUCLEOTIDE SEQUENCE [LARGE SCALE GENOMIC DNA]</scope>
    <source>
        <strain evidence="4">CM1030</strain>
        <tissue evidence="4">Blood</tissue>
    </source>
</reference>
<dbReference type="InterPro" id="IPR056924">
    <property type="entry name" value="SH3_Tf2-1"/>
</dbReference>
<comment type="subcellular location">
    <subcellularLocation>
        <location evidence="1">Nucleus</location>
    </subcellularLocation>
</comment>
<evidence type="ECO:0000256" key="2">
    <source>
        <dbReference type="SAM" id="MobiDB-lite"/>
    </source>
</evidence>
<dbReference type="GO" id="GO:0005634">
    <property type="term" value="C:nucleus"/>
    <property type="evidence" value="ECO:0007669"/>
    <property type="project" value="UniProtKB-SubCell"/>
</dbReference>
<gene>
    <name evidence="4" type="ORF">M9458_010637</name>
</gene>
<proteinExistence type="predicted"/>
<feature type="non-terminal residue" evidence="4">
    <location>
        <position position="1"/>
    </location>
</feature>
<accession>A0ABD0R1G4</accession>
<dbReference type="Gene3D" id="2.40.50.40">
    <property type="match status" value="1"/>
</dbReference>
<keyword evidence="5" id="KW-1185">Reference proteome</keyword>